<dbReference type="NCBIfam" id="NF002777">
    <property type="entry name" value="PRK02886.1"/>
    <property type="match status" value="1"/>
</dbReference>
<evidence type="ECO:0000313" key="3">
    <source>
        <dbReference type="EMBL" id="RLL45218.1"/>
    </source>
</evidence>
<dbReference type="GO" id="GO:0005737">
    <property type="term" value="C:cytoplasm"/>
    <property type="evidence" value="ECO:0007669"/>
    <property type="project" value="UniProtKB-SubCell"/>
</dbReference>
<evidence type="ECO:0000256" key="1">
    <source>
        <dbReference type="ARBA" id="ARBA00022490"/>
    </source>
</evidence>
<dbReference type="AlphaFoldDB" id="A0A498D677"/>
<dbReference type="OrthoDB" id="2990788at2"/>
<dbReference type="RefSeq" id="WP_121522806.1">
    <property type="nucleotide sequence ID" value="NZ_RCHR01000003.1"/>
</dbReference>
<dbReference type="Proteomes" id="UP000270219">
    <property type="component" value="Unassembled WGS sequence"/>
</dbReference>
<gene>
    <name evidence="3" type="ORF">D8M04_10185</name>
</gene>
<sequence>MRTNRQGLVVWFQHMKNLKQIKRFGNLIYASKKLKYAIIYVNQSDVNQVENKLNRLPFVLKIEHSYKPFVRTDFENALPDKAKQYDYKMGI</sequence>
<organism evidence="3 4">
    <name type="scientific">Oceanobacillus piezotolerans</name>
    <dbReference type="NCBI Taxonomy" id="2448030"/>
    <lineage>
        <taxon>Bacteria</taxon>
        <taxon>Bacillati</taxon>
        <taxon>Bacillota</taxon>
        <taxon>Bacilli</taxon>
        <taxon>Bacillales</taxon>
        <taxon>Bacillaceae</taxon>
        <taxon>Oceanobacillus</taxon>
    </lineage>
</organism>
<keyword evidence="4" id="KW-1185">Reference proteome</keyword>
<keyword evidence="1 2" id="KW-0963">Cytoplasm</keyword>
<dbReference type="InterPro" id="IPR016979">
    <property type="entry name" value="DUF2129"/>
</dbReference>
<accession>A0A498D677</accession>
<evidence type="ECO:0000256" key="2">
    <source>
        <dbReference type="HAMAP-Rule" id="MF_01126"/>
    </source>
</evidence>
<proteinExistence type="inferred from homology"/>
<comment type="caution">
    <text evidence="3">The sequence shown here is derived from an EMBL/GenBank/DDBJ whole genome shotgun (WGS) entry which is preliminary data.</text>
</comment>
<dbReference type="EMBL" id="RCHR01000003">
    <property type="protein sequence ID" value="RLL45218.1"/>
    <property type="molecule type" value="Genomic_DNA"/>
</dbReference>
<comment type="similarity">
    <text evidence="2">Belongs to the UPF0298 family.</text>
</comment>
<name>A0A498D677_9BACI</name>
<dbReference type="HAMAP" id="MF_01126">
    <property type="entry name" value="UPF0298"/>
    <property type="match status" value="1"/>
</dbReference>
<comment type="subcellular location">
    <subcellularLocation>
        <location evidence="2">Cytoplasm</location>
    </subcellularLocation>
</comment>
<reference evidence="3 4" key="1">
    <citation type="submission" date="2018-10" db="EMBL/GenBank/DDBJ databases">
        <title>Oceanobacillus sp. YLB-02 draft genome.</title>
        <authorList>
            <person name="Yu L."/>
        </authorList>
    </citation>
    <scope>NUCLEOTIDE SEQUENCE [LARGE SCALE GENOMIC DNA]</scope>
    <source>
        <strain evidence="3 4">YLB-02</strain>
    </source>
</reference>
<protein>
    <recommendedName>
        <fullName evidence="2">UPF0298 protein D8M04_10185</fullName>
    </recommendedName>
</protein>
<dbReference type="Pfam" id="PF09902">
    <property type="entry name" value="DUF2129"/>
    <property type="match status" value="1"/>
</dbReference>
<evidence type="ECO:0000313" key="4">
    <source>
        <dbReference type="Proteomes" id="UP000270219"/>
    </source>
</evidence>
<dbReference type="PIRSF" id="PIRSF031653">
    <property type="entry name" value="UCP031653"/>
    <property type="match status" value="1"/>
</dbReference>